<dbReference type="SUPFAM" id="SSF143880">
    <property type="entry name" value="NE0471 N-terminal domain-like"/>
    <property type="match status" value="1"/>
</dbReference>
<evidence type="ECO:0008006" key="3">
    <source>
        <dbReference type="Google" id="ProtNLM"/>
    </source>
</evidence>
<dbReference type="AlphaFoldDB" id="N9VF99"/>
<dbReference type="RefSeq" id="WP_005364054.1">
    <property type="nucleotide sequence ID" value="NZ_APVG01000097.1"/>
</dbReference>
<dbReference type="InterPro" id="IPR018841">
    <property type="entry name" value="DUF2442"/>
</dbReference>
<dbReference type="Proteomes" id="UP000023775">
    <property type="component" value="Unassembled WGS sequence"/>
</dbReference>
<comment type="caution">
    <text evidence="1">The sequence shown here is derived from an EMBL/GenBank/DDBJ whole genome shotgun (WGS) entry which is preliminary data.</text>
</comment>
<keyword evidence="2" id="KW-1185">Reference proteome</keyword>
<dbReference type="OrthoDB" id="9803723at2"/>
<accession>N9VF99</accession>
<dbReference type="Gene3D" id="3.30.2020.10">
    <property type="entry name" value="NE0471-like N-terminal domain"/>
    <property type="match status" value="1"/>
</dbReference>
<name>N9VF99_9GAMM</name>
<dbReference type="EMBL" id="APVG01000097">
    <property type="protein sequence ID" value="ENY70293.1"/>
    <property type="molecule type" value="Genomic_DNA"/>
</dbReference>
<organism evidence="1 2">
    <name type="scientific">Aeromonas diversa CDC 2478-85</name>
    <dbReference type="NCBI Taxonomy" id="1268237"/>
    <lineage>
        <taxon>Bacteria</taxon>
        <taxon>Pseudomonadati</taxon>
        <taxon>Pseudomonadota</taxon>
        <taxon>Gammaproteobacteria</taxon>
        <taxon>Aeromonadales</taxon>
        <taxon>Aeromonadaceae</taxon>
        <taxon>Aeromonas</taxon>
    </lineage>
</organism>
<dbReference type="PATRIC" id="fig|1268237.3.peg.3739"/>
<evidence type="ECO:0000313" key="1">
    <source>
        <dbReference type="EMBL" id="ENY70293.1"/>
    </source>
</evidence>
<dbReference type="Pfam" id="PF10387">
    <property type="entry name" value="DUF2442"/>
    <property type="match status" value="1"/>
</dbReference>
<protein>
    <recommendedName>
        <fullName evidence="3">DUF2442 domain-containing protein</fullName>
    </recommendedName>
</protein>
<evidence type="ECO:0000313" key="2">
    <source>
        <dbReference type="Proteomes" id="UP000023775"/>
    </source>
</evidence>
<proteinExistence type="predicted"/>
<sequence>MPVFIDVEYLAPWRLFVVLSDGTTGELDLAPWRSQPLLAGICDENSFARVSLDDRHRLSWPSGCVISAHEIYHLIESESHPSLCH</sequence>
<dbReference type="InterPro" id="IPR036782">
    <property type="entry name" value="NE0471-like_N"/>
</dbReference>
<gene>
    <name evidence="1" type="ORF">G114_19136</name>
</gene>
<reference evidence="1 2" key="1">
    <citation type="journal article" date="2013" name="Genome Announc.">
        <title>Draft Genome Sequence of the Aeromonas diversa Type Strain.</title>
        <authorList>
            <person name="Farfan M."/>
            <person name="Spataro N."/>
            <person name="Sanglas A."/>
            <person name="Albarral V."/>
            <person name="Loren J.G."/>
            <person name="Bosch E."/>
            <person name="Fuste M.C."/>
        </authorList>
    </citation>
    <scope>NUCLEOTIDE SEQUENCE [LARGE SCALE GENOMIC DNA]</scope>
    <source>
        <strain evidence="1 2">2478-85</strain>
    </source>
</reference>